<sequence length="128" mass="14699">MSTALLNSQSSAYPDKRAVILGLIERQILEFRCGILIWSHKPRYQINVLSESAILLLMGFEDNDRQGELYGYFRGLMEQTLALEINPSQHDQAKLQAEEVYEALLARKESLTGIYNQERTMISKFSNQ</sequence>
<reference evidence="1" key="1">
    <citation type="submission" date="2023-07" db="EMBL/GenBank/DDBJ databases">
        <title>The genome sequence of Rhodocytophaga aerolata KACC 12507.</title>
        <authorList>
            <person name="Zhang X."/>
        </authorList>
    </citation>
    <scope>NUCLEOTIDE SEQUENCE</scope>
    <source>
        <strain evidence="1">KACC 12507</strain>
    </source>
</reference>
<evidence type="ECO:0000313" key="2">
    <source>
        <dbReference type="Proteomes" id="UP001168528"/>
    </source>
</evidence>
<gene>
    <name evidence="1" type="ORF">Q0590_14195</name>
</gene>
<organism evidence="1 2">
    <name type="scientific">Rhodocytophaga aerolata</name>
    <dbReference type="NCBI Taxonomy" id="455078"/>
    <lineage>
        <taxon>Bacteria</taxon>
        <taxon>Pseudomonadati</taxon>
        <taxon>Bacteroidota</taxon>
        <taxon>Cytophagia</taxon>
        <taxon>Cytophagales</taxon>
        <taxon>Rhodocytophagaceae</taxon>
        <taxon>Rhodocytophaga</taxon>
    </lineage>
</organism>
<dbReference type="RefSeq" id="WP_302038219.1">
    <property type="nucleotide sequence ID" value="NZ_JAUKPO010000007.1"/>
</dbReference>
<accession>A0ABT8R9Q0</accession>
<comment type="caution">
    <text evidence="1">The sequence shown here is derived from an EMBL/GenBank/DDBJ whole genome shotgun (WGS) entry which is preliminary data.</text>
</comment>
<protein>
    <submittedName>
        <fullName evidence="1">Uncharacterized protein</fullName>
    </submittedName>
</protein>
<dbReference type="Proteomes" id="UP001168528">
    <property type="component" value="Unassembled WGS sequence"/>
</dbReference>
<name>A0ABT8R9Q0_9BACT</name>
<proteinExistence type="predicted"/>
<evidence type="ECO:0000313" key="1">
    <source>
        <dbReference type="EMBL" id="MDO1447415.1"/>
    </source>
</evidence>
<dbReference type="EMBL" id="JAUKPO010000007">
    <property type="protein sequence ID" value="MDO1447415.1"/>
    <property type="molecule type" value="Genomic_DNA"/>
</dbReference>
<keyword evidence="2" id="KW-1185">Reference proteome</keyword>